<comment type="function">
    <text evidence="1 8">Binds directly to 16S ribosomal RNA.</text>
</comment>
<evidence type="ECO:0000256" key="9">
    <source>
        <dbReference type="SAM" id="MobiDB-lite"/>
    </source>
</evidence>
<dbReference type="AlphaFoldDB" id="A0A1H9REU0"/>
<evidence type="ECO:0000256" key="7">
    <source>
        <dbReference type="ARBA" id="ARBA00035136"/>
    </source>
</evidence>
<evidence type="ECO:0000256" key="5">
    <source>
        <dbReference type="ARBA" id="ARBA00022980"/>
    </source>
</evidence>
<dbReference type="PANTHER" id="PTHR33398">
    <property type="entry name" value="30S RIBOSOMAL PROTEIN S20"/>
    <property type="match status" value="1"/>
</dbReference>
<evidence type="ECO:0000256" key="6">
    <source>
        <dbReference type="ARBA" id="ARBA00023274"/>
    </source>
</evidence>
<dbReference type="GO" id="GO:0005829">
    <property type="term" value="C:cytosol"/>
    <property type="evidence" value="ECO:0007669"/>
    <property type="project" value="TreeGrafter"/>
</dbReference>
<comment type="similarity">
    <text evidence="2 8">Belongs to the bacterial ribosomal protein bS20 family.</text>
</comment>
<evidence type="ECO:0000313" key="11">
    <source>
        <dbReference type="Proteomes" id="UP000198571"/>
    </source>
</evidence>
<dbReference type="InterPro" id="IPR002583">
    <property type="entry name" value="Ribosomal_bS20"/>
</dbReference>
<sequence>MANIKSAIKRGRTIEKQRAQNASFKSDLRRSIKVFNTKADQKDVEGAKEAFLTATKKIDKAANRGIFHKNAANRQKSRLQKRLNELSA</sequence>
<dbReference type="GO" id="GO:0070181">
    <property type="term" value="F:small ribosomal subunit rRNA binding"/>
    <property type="evidence" value="ECO:0007669"/>
    <property type="project" value="TreeGrafter"/>
</dbReference>
<keyword evidence="5 8" id="KW-0689">Ribosomal protein</keyword>
<evidence type="ECO:0000256" key="3">
    <source>
        <dbReference type="ARBA" id="ARBA00022730"/>
    </source>
</evidence>
<evidence type="ECO:0000256" key="1">
    <source>
        <dbReference type="ARBA" id="ARBA00003134"/>
    </source>
</evidence>
<evidence type="ECO:0000256" key="8">
    <source>
        <dbReference type="HAMAP-Rule" id="MF_00500"/>
    </source>
</evidence>
<dbReference type="STRING" id="1601833.SAMN05518684_103109"/>
<dbReference type="EMBL" id="FOGT01000003">
    <property type="protein sequence ID" value="SER71055.1"/>
    <property type="molecule type" value="Genomic_DNA"/>
</dbReference>
<protein>
    <recommendedName>
        <fullName evidence="7 8">Small ribosomal subunit protein bS20</fullName>
    </recommendedName>
</protein>
<dbReference type="Pfam" id="PF01649">
    <property type="entry name" value="Ribosomal_S20p"/>
    <property type="match status" value="1"/>
</dbReference>
<dbReference type="RefSeq" id="WP_093047877.1">
    <property type="nucleotide sequence ID" value="NZ_FOGT01000003.1"/>
</dbReference>
<keyword evidence="4 8" id="KW-0694">RNA-binding</keyword>
<dbReference type="NCBIfam" id="TIGR00029">
    <property type="entry name" value="S20"/>
    <property type="match status" value="1"/>
</dbReference>
<dbReference type="Gene3D" id="1.20.58.110">
    <property type="entry name" value="Ribosomal protein S20"/>
    <property type="match status" value="1"/>
</dbReference>
<dbReference type="Proteomes" id="UP000198571">
    <property type="component" value="Unassembled WGS sequence"/>
</dbReference>
<dbReference type="GO" id="GO:0003735">
    <property type="term" value="F:structural constituent of ribosome"/>
    <property type="evidence" value="ECO:0007669"/>
    <property type="project" value="InterPro"/>
</dbReference>
<dbReference type="FunFam" id="1.20.58.110:FF:000001">
    <property type="entry name" value="30S ribosomal protein S20"/>
    <property type="match status" value="1"/>
</dbReference>
<organism evidence="10 11">
    <name type="scientific">Salipaludibacillus aurantiacus</name>
    <dbReference type="NCBI Taxonomy" id="1601833"/>
    <lineage>
        <taxon>Bacteria</taxon>
        <taxon>Bacillati</taxon>
        <taxon>Bacillota</taxon>
        <taxon>Bacilli</taxon>
        <taxon>Bacillales</taxon>
        <taxon>Bacillaceae</taxon>
    </lineage>
</organism>
<keyword evidence="6 8" id="KW-0687">Ribonucleoprotein</keyword>
<dbReference type="InterPro" id="IPR036510">
    <property type="entry name" value="Ribosomal_bS20_sf"/>
</dbReference>
<dbReference type="GO" id="GO:0006412">
    <property type="term" value="P:translation"/>
    <property type="evidence" value="ECO:0007669"/>
    <property type="project" value="UniProtKB-UniRule"/>
</dbReference>
<dbReference type="HAMAP" id="MF_00500">
    <property type="entry name" value="Ribosomal_bS20"/>
    <property type="match status" value="1"/>
</dbReference>
<dbReference type="PANTHER" id="PTHR33398:SF1">
    <property type="entry name" value="SMALL RIBOSOMAL SUBUNIT PROTEIN BS20C"/>
    <property type="match status" value="1"/>
</dbReference>
<evidence type="ECO:0000256" key="4">
    <source>
        <dbReference type="ARBA" id="ARBA00022884"/>
    </source>
</evidence>
<evidence type="ECO:0000313" key="10">
    <source>
        <dbReference type="EMBL" id="SER71055.1"/>
    </source>
</evidence>
<dbReference type="OrthoDB" id="9808392at2"/>
<dbReference type="GO" id="GO:0015935">
    <property type="term" value="C:small ribosomal subunit"/>
    <property type="evidence" value="ECO:0007669"/>
    <property type="project" value="TreeGrafter"/>
</dbReference>
<gene>
    <name evidence="8" type="primary">rpsT</name>
    <name evidence="10" type="ORF">SAMN05518684_103109</name>
</gene>
<feature type="region of interest" description="Disordered" evidence="9">
    <location>
        <begin position="69"/>
        <end position="88"/>
    </location>
</feature>
<name>A0A1H9REU0_9BACI</name>
<feature type="region of interest" description="Disordered" evidence="9">
    <location>
        <begin position="1"/>
        <end position="22"/>
    </location>
</feature>
<keyword evidence="3 8" id="KW-0699">rRNA-binding</keyword>
<keyword evidence="11" id="KW-1185">Reference proteome</keyword>
<reference evidence="11" key="1">
    <citation type="submission" date="2016-10" db="EMBL/GenBank/DDBJ databases">
        <authorList>
            <person name="Varghese N."/>
            <person name="Submissions S."/>
        </authorList>
    </citation>
    <scope>NUCLEOTIDE SEQUENCE [LARGE SCALE GENOMIC DNA]</scope>
    <source>
        <strain evidence="11">S9</strain>
    </source>
</reference>
<dbReference type="SUPFAM" id="SSF46992">
    <property type="entry name" value="Ribosomal protein S20"/>
    <property type="match status" value="1"/>
</dbReference>
<evidence type="ECO:0000256" key="2">
    <source>
        <dbReference type="ARBA" id="ARBA00007634"/>
    </source>
</evidence>
<accession>A0A1H9REU0</accession>
<proteinExistence type="inferred from homology"/>